<evidence type="ECO:0000256" key="1">
    <source>
        <dbReference type="SAM" id="MobiDB-lite"/>
    </source>
</evidence>
<dbReference type="SUPFAM" id="SSF159888">
    <property type="entry name" value="YdhG-like"/>
    <property type="match status" value="1"/>
</dbReference>
<dbReference type="RefSeq" id="WP_380124709.1">
    <property type="nucleotide sequence ID" value="NZ_JBHSIU010000066.1"/>
</dbReference>
<comment type="caution">
    <text evidence="2">The sequence shown here is derived from an EMBL/GenBank/DDBJ whole genome shotgun (WGS) entry which is preliminary data.</text>
</comment>
<dbReference type="Proteomes" id="UP001595912">
    <property type="component" value="Unassembled WGS sequence"/>
</dbReference>
<protein>
    <submittedName>
        <fullName evidence="2">DUF1801 domain-containing protein</fullName>
    </submittedName>
</protein>
<feature type="compositionally biased region" description="Polar residues" evidence="1">
    <location>
        <begin position="10"/>
        <end position="21"/>
    </location>
</feature>
<accession>A0ABV9W7D3</accession>
<organism evidence="2 3">
    <name type="scientific">Dactylosporangium cerinum</name>
    <dbReference type="NCBI Taxonomy" id="1434730"/>
    <lineage>
        <taxon>Bacteria</taxon>
        <taxon>Bacillati</taxon>
        <taxon>Actinomycetota</taxon>
        <taxon>Actinomycetes</taxon>
        <taxon>Micromonosporales</taxon>
        <taxon>Micromonosporaceae</taxon>
        <taxon>Dactylosporangium</taxon>
    </lineage>
</organism>
<proteinExistence type="predicted"/>
<dbReference type="EMBL" id="JBHSIU010000066">
    <property type="protein sequence ID" value="MFC5004632.1"/>
    <property type="molecule type" value="Genomic_DNA"/>
</dbReference>
<evidence type="ECO:0000313" key="3">
    <source>
        <dbReference type="Proteomes" id="UP001595912"/>
    </source>
</evidence>
<dbReference type="Gene3D" id="3.90.1150.200">
    <property type="match status" value="1"/>
</dbReference>
<evidence type="ECO:0000313" key="2">
    <source>
        <dbReference type="EMBL" id="MFC5004632.1"/>
    </source>
</evidence>
<name>A0ABV9W7D3_9ACTN</name>
<sequence>MPATARRSDTMTATRKTSPDSLSEDERAAIKERAVEVKKDANRGRGNRAALGEVDVLSKIAGMEPSDRALAERVHAIVTGAAPELSPKLWYGQPAYARNGKVVCFFRSGHGDKEPYSTFGFTSAANLADDGGLWPTSYAVAELSDEAAATITALVKKATDA</sequence>
<keyword evidence="3" id="KW-1185">Reference proteome</keyword>
<feature type="region of interest" description="Disordered" evidence="1">
    <location>
        <begin position="1"/>
        <end position="27"/>
    </location>
</feature>
<gene>
    <name evidence="2" type="ORF">ACFPIJ_43250</name>
</gene>
<reference evidence="3" key="1">
    <citation type="journal article" date="2019" name="Int. J. Syst. Evol. Microbiol.">
        <title>The Global Catalogue of Microorganisms (GCM) 10K type strain sequencing project: providing services to taxonomists for standard genome sequencing and annotation.</title>
        <authorList>
            <consortium name="The Broad Institute Genomics Platform"/>
            <consortium name="The Broad Institute Genome Sequencing Center for Infectious Disease"/>
            <person name="Wu L."/>
            <person name="Ma J."/>
        </authorList>
    </citation>
    <scope>NUCLEOTIDE SEQUENCE [LARGE SCALE GENOMIC DNA]</scope>
    <source>
        <strain evidence="3">CGMCC 4.7152</strain>
    </source>
</reference>